<dbReference type="HOGENOM" id="CLU_2024840_0_0_5"/>
<gene>
    <name evidence="2" type="ordered locus">RHECIAT_CH0000602</name>
</gene>
<dbReference type="Proteomes" id="UP000008817">
    <property type="component" value="Chromosome"/>
</dbReference>
<feature type="region of interest" description="Disordered" evidence="1">
    <location>
        <begin position="79"/>
        <end position="122"/>
    </location>
</feature>
<dbReference type="EMBL" id="CP001074">
    <property type="protein sequence ID" value="ACE89593.1"/>
    <property type="molecule type" value="Genomic_DNA"/>
</dbReference>
<evidence type="ECO:0000313" key="2">
    <source>
        <dbReference type="EMBL" id="ACE89593.1"/>
    </source>
</evidence>
<reference evidence="2 3" key="1">
    <citation type="submission" date="2008-04" db="EMBL/GenBank/DDBJ databases">
        <title>Genome diversity and DNA divergence of Rhizobium etli.</title>
        <authorList>
            <person name="Gonzalez V."/>
            <person name="Acosta J.L."/>
            <person name="Santamaria R.I."/>
            <person name="Bustos P."/>
            <person name="Hernandez-Gonzalez I.L."/>
            <person name="Fernandez J.L."/>
            <person name="Diaz R."/>
            <person name="Flores M."/>
            <person name="Mora J."/>
            <person name="Palacios R."/>
            <person name="Davila G."/>
        </authorList>
    </citation>
    <scope>NUCLEOTIDE SEQUENCE [LARGE SCALE GENOMIC DNA]</scope>
    <source>
        <strain evidence="2 3">CIAT 652</strain>
    </source>
</reference>
<sequence>MPLRRDLSESWLAGNMRVSDAGTPAPSFEAPVFGAPILLLAPNNCQWPTSPFEAPAGHLRMRSEKAWQPPLRIILSAAISKAPHPEVRRPEAGASKDAPQRCSLHAPNAGTPASPLRHLQGT</sequence>
<dbReference type="AlphaFoldDB" id="B3PNN0"/>
<dbReference type="KEGG" id="rec:RHECIAT_CH0000602"/>
<organism evidence="2 3">
    <name type="scientific">Rhizobium etli (strain CIAT 652)</name>
    <dbReference type="NCBI Taxonomy" id="491916"/>
    <lineage>
        <taxon>Bacteria</taxon>
        <taxon>Pseudomonadati</taxon>
        <taxon>Pseudomonadota</taxon>
        <taxon>Alphaproteobacteria</taxon>
        <taxon>Hyphomicrobiales</taxon>
        <taxon>Rhizobiaceae</taxon>
        <taxon>Rhizobium/Agrobacterium group</taxon>
        <taxon>Rhizobium</taxon>
    </lineage>
</organism>
<proteinExistence type="predicted"/>
<evidence type="ECO:0000256" key="1">
    <source>
        <dbReference type="SAM" id="MobiDB-lite"/>
    </source>
</evidence>
<evidence type="ECO:0000313" key="3">
    <source>
        <dbReference type="Proteomes" id="UP000008817"/>
    </source>
</evidence>
<name>B3PNN0_RHIE6</name>
<accession>B3PNN0</accession>
<protein>
    <submittedName>
        <fullName evidence="2">Uncharacterized protein</fullName>
    </submittedName>
</protein>